<dbReference type="InterPro" id="IPR038464">
    <property type="entry name" value="Ribosomal_eL38_sf"/>
</dbReference>
<dbReference type="Pfam" id="PF01781">
    <property type="entry name" value="Ribosomal_L38e"/>
    <property type="match status" value="1"/>
</dbReference>
<dbReference type="AlphaFoldDB" id="A0A0L0DFE3"/>
<dbReference type="InterPro" id="IPR002675">
    <property type="entry name" value="Ribosomal_eL38"/>
</dbReference>
<evidence type="ECO:0000313" key="6">
    <source>
        <dbReference type="Proteomes" id="UP000054408"/>
    </source>
</evidence>
<evidence type="ECO:0000256" key="2">
    <source>
        <dbReference type="ARBA" id="ARBA00022980"/>
    </source>
</evidence>
<dbReference type="Gene3D" id="3.30.720.90">
    <property type="match status" value="1"/>
</dbReference>
<dbReference type="OrthoDB" id="10250488at2759"/>
<dbReference type="GO" id="GO:0022625">
    <property type="term" value="C:cytosolic large ribosomal subunit"/>
    <property type="evidence" value="ECO:0007669"/>
    <property type="project" value="TreeGrafter"/>
</dbReference>
<proteinExistence type="inferred from homology"/>
<comment type="similarity">
    <text evidence="1 4">Belongs to the eukaryotic ribosomal protein eL38 family.</text>
</comment>
<accession>A0A0L0DFE3</accession>
<dbReference type="GO" id="GO:0003735">
    <property type="term" value="F:structural constituent of ribosome"/>
    <property type="evidence" value="ECO:0007669"/>
    <property type="project" value="InterPro"/>
</dbReference>
<dbReference type="EMBL" id="GL349464">
    <property type="protein sequence ID" value="KNC51009.1"/>
    <property type="molecule type" value="Genomic_DNA"/>
</dbReference>
<dbReference type="GeneID" id="25566027"/>
<dbReference type="eggNOG" id="KOG3499">
    <property type="taxonomic scope" value="Eukaryota"/>
</dbReference>
<gene>
    <name evidence="5" type="ORF">AMSG_06983</name>
</gene>
<evidence type="ECO:0000256" key="3">
    <source>
        <dbReference type="ARBA" id="ARBA00023274"/>
    </source>
</evidence>
<evidence type="ECO:0000256" key="4">
    <source>
        <dbReference type="RuleBase" id="RU003445"/>
    </source>
</evidence>
<dbReference type="GO" id="GO:0022618">
    <property type="term" value="P:protein-RNA complex assembly"/>
    <property type="evidence" value="ECO:0007669"/>
    <property type="project" value="TreeGrafter"/>
</dbReference>
<dbReference type="PANTHER" id="PTHR10965">
    <property type="entry name" value="60S RIBOSOMAL PROTEIN L38"/>
    <property type="match status" value="1"/>
</dbReference>
<dbReference type="GO" id="GO:0006412">
    <property type="term" value="P:translation"/>
    <property type="evidence" value="ECO:0007669"/>
    <property type="project" value="InterPro"/>
</dbReference>
<evidence type="ECO:0000313" key="5">
    <source>
        <dbReference type="EMBL" id="KNC51009.1"/>
    </source>
</evidence>
<sequence length="72" mass="8291">MPREIKSIKKFLHIAARKDARKCRIKKVGGVVKFKVRCSKYLYTIRVDPDQAARLKDTLPSQLEVSTINFDA</sequence>
<dbReference type="RefSeq" id="XP_013756477.1">
    <property type="nucleotide sequence ID" value="XM_013901023.1"/>
</dbReference>
<protein>
    <submittedName>
        <fullName evidence="5">60S ribosomal protein L38</fullName>
    </submittedName>
</protein>
<keyword evidence="6" id="KW-1185">Reference proteome</keyword>
<organism evidence="5 6">
    <name type="scientific">Thecamonas trahens ATCC 50062</name>
    <dbReference type="NCBI Taxonomy" id="461836"/>
    <lineage>
        <taxon>Eukaryota</taxon>
        <taxon>Apusozoa</taxon>
        <taxon>Apusomonadida</taxon>
        <taxon>Apusomonadidae</taxon>
        <taxon>Thecamonas</taxon>
    </lineage>
</organism>
<keyword evidence="2 4" id="KW-0689">Ribosomal protein</keyword>
<dbReference type="Proteomes" id="UP000054408">
    <property type="component" value="Unassembled WGS sequence"/>
</dbReference>
<dbReference type="PANTHER" id="PTHR10965:SF0">
    <property type="entry name" value="LARGE RIBOSOMAL SUBUNIT PROTEIN EL38"/>
    <property type="match status" value="1"/>
</dbReference>
<name>A0A0L0DFE3_THETB</name>
<evidence type="ECO:0000256" key="1">
    <source>
        <dbReference type="ARBA" id="ARBA00007803"/>
    </source>
</evidence>
<keyword evidence="3 4" id="KW-0687">Ribonucleoprotein</keyword>
<reference evidence="5 6" key="1">
    <citation type="submission" date="2010-05" db="EMBL/GenBank/DDBJ databases">
        <title>The Genome Sequence of Thecamonas trahens ATCC 50062.</title>
        <authorList>
            <consortium name="The Broad Institute Genome Sequencing Platform"/>
            <person name="Russ C."/>
            <person name="Cuomo C."/>
            <person name="Shea T."/>
            <person name="Young S.K."/>
            <person name="Zeng Q."/>
            <person name="Koehrsen M."/>
            <person name="Haas B."/>
            <person name="Borodovsky M."/>
            <person name="Guigo R."/>
            <person name="Alvarado L."/>
            <person name="Berlin A."/>
            <person name="Bochicchio J."/>
            <person name="Borenstein D."/>
            <person name="Chapman S."/>
            <person name="Chen Z."/>
            <person name="Freedman E."/>
            <person name="Gellesch M."/>
            <person name="Goldberg J."/>
            <person name="Griggs A."/>
            <person name="Gujja S."/>
            <person name="Heilman E."/>
            <person name="Heiman D."/>
            <person name="Hepburn T."/>
            <person name="Howarth C."/>
            <person name="Jen D."/>
            <person name="Larson L."/>
            <person name="Mehta T."/>
            <person name="Park D."/>
            <person name="Pearson M."/>
            <person name="Roberts A."/>
            <person name="Saif S."/>
            <person name="Shenoy N."/>
            <person name="Sisk P."/>
            <person name="Stolte C."/>
            <person name="Sykes S."/>
            <person name="Thomson T."/>
            <person name="Walk T."/>
            <person name="White J."/>
            <person name="Yandava C."/>
            <person name="Burger G."/>
            <person name="Gray M.W."/>
            <person name="Holland P.W.H."/>
            <person name="King N."/>
            <person name="Lang F.B.F."/>
            <person name="Roger A.J."/>
            <person name="Ruiz-Trillo I."/>
            <person name="Lander E."/>
            <person name="Nusbaum C."/>
        </authorList>
    </citation>
    <scope>NUCLEOTIDE SEQUENCE [LARGE SCALE GENOMIC DNA]</scope>
    <source>
        <strain evidence="5 6">ATCC 50062</strain>
    </source>
</reference>
<dbReference type="STRING" id="461836.A0A0L0DFE3"/>
<dbReference type="OMA" id="RCHRFIY"/>